<comment type="caution">
    <text evidence="1">The sequence shown here is derived from an EMBL/GenBank/DDBJ whole genome shotgun (WGS) entry which is preliminary data.</text>
</comment>
<name>A0A8X6TSG5_NEPPI</name>
<sequence>MARSIFHHTLGIPYNLKMGSLQATTAKIIYGTSIKIPEESLCPSKQNADPATFVRRLKLSMQRFSPPLTPRHGQNIIFVSKYLSTDSHIFLWTDSMKKFCNLHIRIL</sequence>
<reference evidence="1" key="1">
    <citation type="submission" date="2020-08" db="EMBL/GenBank/DDBJ databases">
        <title>Multicomponent nature underlies the extraordinary mechanical properties of spider dragline silk.</title>
        <authorList>
            <person name="Kono N."/>
            <person name="Nakamura H."/>
            <person name="Mori M."/>
            <person name="Yoshida Y."/>
            <person name="Ohtoshi R."/>
            <person name="Malay A.D."/>
            <person name="Moran D.A.P."/>
            <person name="Tomita M."/>
            <person name="Numata K."/>
            <person name="Arakawa K."/>
        </authorList>
    </citation>
    <scope>NUCLEOTIDE SEQUENCE</scope>
</reference>
<organism evidence="1 2">
    <name type="scientific">Nephila pilipes</name>
    <name type="common">Giant wood spider</name>
    <name type="synonym">Nephila maculata</name>
    <dbReference type="NCBI Taxonomy" id="299642"/>
    <lineage>
        <taxon>Eukaryota</taxon>
        <taxon>Metazoa</taxon>
        <taxon>Ecdysozoa</taxon>
        <taxon>Arthropoda</taxon>
        <taxon>Chelicerata</taxon>
        <taxon>Arachnida</taxon>
        <taxon>Araneae</taxon>
        <taxon>Araneomorphae</taxon>
        <taxon>Entelegynae</taxon>
        <taxon>Araneoidea</taxon>
        <taxon>Nephilidae</taxon>
        <taxon>Nephila</taxon>
    </lineage>
</organism>
<evidence type="ECO:0000313" key="2">
    <source>
        <dbReference type="Proteomes" id="UP000887013"/>
    </source>
</evidence>
<evidence type="ECO:0000313" key="1">
    <source>
        <dbReference type="EMBL" id="GFT42602.1"/>
    </source>
</evidence>
<keyword evidence="2" id="KW-1185">Reference proteome</keyword>
<protein>
    <submittedName>
        <fullName evidence="1">Uncharacterized protein</fullName>
    </submittedName>
</protein>
<accession>A0A8X6TSG5</accession>
<gene>
    <name evidence="1" type="ORF">NPIL_683721</name>
</gene>
<dbReference type="AlphaFoldDB" id="A0A8X6TSG5"/>
<dbReference type="Proteomes" id="UP000887013">
    <property type="component" value="Unassembled WGS sequence"/>
</dbReference>
<dbReference type="EMBL" id="BMAW01063946">
    <property type="protein sequence ID" value="GFT42602.1"/>
    <property type="molecule type" value="Genomic_DNA"/>
</dbReference>
<dbReference type="OrthoDB" id="422540at2759"/>
<proteinExistence type="predicted"/>